<name>A0A5Y2SD70_SALHO</name>
<comment type="caution">
    <text evidence="1">The sequence shown here is derived from an EMBL/GenBank/DDBJ whole genome shotgun (WGS) entry which is preliminary data.</text>
</comment>
<sequence>MNQRLVLPCLRGYIGSWITYSCMMRLSDASELIGFAEELHQIDKLSDKIQRELNTDRAEEISRYLVSNEDRFFNSLVVAVYDGDPNWHEIGGITPNNEE</sequence>
<dbReference type="AlphaFoldDB" id="A0A5Y2SD70"/>
<accession>A0A5Y2SD70</accession>
<dbReference type="Proteomes" id="UP000839836">
    <property type="component" value="Unassembled WGS sequence"/>
</dbReference>
<protein>
    <submittedName>
        <fullName evidence="1">Uncharacterized protein</fullName>
    </submittedName>
</protein>
<dbReference type="InterPro" id="IPR017642">
    <property type="entry name" value="DNA_S_mod_DndB"/>
</dbReference>
<feature type="non-terminal residue" evidence="1">
    <location>
        <position position="99"/>
    </location>
</feature>
<dbReference type="PROSITE" id="PS51257">
    <property type="entry name" value="PROKAR_LIPOPROTEIN"/>
    <property type="match status" value="1"/>
</dbReference>
<dbReference type="Pfam" id="PF14072">
    <property type="entry name" value="DndB"/>
    <property type="match status" value="1"/>
</dbReference>
<proteinExistence type="predicted"/>
<organism evidence="1">
    <name type="scientific">Salmonella houtenae</name>
    <dbReference type="NCBI Taxonomy" id="59205"/>
    <lineage>
        <taxon>Bacteria</taxon>
        <taxon>Pseudomonadati</taxon>
        <taxon>Pseudomonadota</taxon>
        <taxon>Gammaproteobacteria</taxon>
        <taxon>Enterobacterales</taxon>
        <taxon>Enterobacteriaceae</taxon>
        <taxon>Salmonella</taxon>
    </lineage>
</organism>
<reference evidence="1" key="1">
    <citation type="submission" date="2019-07" db="EMBL/GenBank/DDBJ databases">
        <authorList>
            <person name="Ashton P.M."/>
            <person name="Dallman T."/>
            <person name="Nair S."/>
            <person name="De Pinna E."/>
            <person name="Peters T."/>
            <person name="Grant K."/>
        </authorList>
    </citation>
    <scope>NUCLEOTIDE SEQUENCE [LARGE SCALE GENOMIC DNA]</scope>
    <source>
        <strain evidence="1">674345</strain>
    </source>
</reference>
<evidence type="ECO:0000313" key="1">
    <source>
        <dbReference type="EMBL" id="ECF6074484.1"/>
    </source>
</evidence>
<dbReference type="EMBL" id="AAILSW010000019">
    <property type="protein sequence ID" value="ECF6074484.1"/>
    <property type="molecule type" value="Genomic_DNA"/>
</dbReference>
<gene>
    <name evidence="1" type="ORF">FNH47_10570</name>
</gene>